<gene>
    <name evidence="8" type="ORF">J2S14_003263</name>
</gene>
<keyword evidence="4" id="KW-0564">Palmitate</keyword>
<evidence type="ECO:0000313" key="8">
    <source>
        <dbReference type="EMBL" id="MDQ0344420.1"/>
    </source>
</evidence>
<evidence type="ECO:0000256" key="6">
    <source>
        <dbReference type="SAM" id="MobiDB-lite"/>
    </source>
</evidence>
<feature type="compositionally biased region" description="Acidic residues" evidence="6">
    <location>
        <begin position="52"/>
        <end position="61"/>
    </location>
</feature>
<dbReference type="Proteomes" id="UP001232343">
    <property type="component" value="Unassembled WGS sequence"/>
</dbReference>
<protein>
    <submittedName>
        <fullName evidence="8">Aldouronate transport system substrate-binding protein</fullName>
    </submittedName>
</protein>
<keyword evidence="1" id="KW-1003">Cell membrane</keyword>
<evidence type="ECO:0000256" key="5">
    <source>
        <dbReference type="ARBA" id="ARBA00023288"/>
    </source>
</evidence>
<evidence type="ECO:0000256" key="1">
    <source>
        <dbReference type="ARBA" id="ARBA00022475"/>
    </source>
</evidence>
<dbReference type="PROSITE" id="PS51257">
    <property type="entry name" value="PROKAR_LIPOPROTEIN"/>
    <property type="match status" value="1"/>
</dbReference>
<evidence type="ECO:0000256" key="4">
    <source>
        <dbReference type="ARBA" id="ARBA00023139"/>
    </source>
</evidence>
<evidence type="ECO:0000313" key="9">
    <source>
        <dbReference type="Proteomes" id="UP001232343"/>
    </source>
</evidence>
<sequence length="540" mass="61629">MLGRLSKLLFVLLLVFGIFAGCSNSGEKTGGGTDNQNESGNNSGNSNGSEEQVNESTEDYGDTGGIKLPIVDKPVEITWMLVSDVSNLKDKAVIKEIEKRTGIKLNIQAYSSGTYSEKLNTVVASGQLPDIWHGLPVAKVNELGQKGAVVAINEYLDELPNYKKLYAEENDWVMKSFSDDKGNMYTWPIYGVNRDVNHGFLYRKDIFEKIGIEIWNNTDEFYEALKKLKAEYPDSAPYASKTAEFIYRDWGFGWGITGAQYPAYYDESDKTWKFQFTDPKHKEMLDFMKKLYNEGLLDKEFITDTEASWTTKMTTGKSFVTFDWIGRLDMFYEQVKAENPEYDLRYGNPVGPENSIRSLDKIANWGHTVTKNDKSEIALKLLDYLSSPSGAELIMVGVKDEIYKEDGDGKVTYPDLNLDVVGIKDLENQYGMWVEGMYLRADDRSVYFNYTEKEQEAQDLMQGKMQPLDPILKFNDKENDTIAKLQPNLLTAGIEFSTKYVMTKSYGDKEWDAWLEEAKRLKVDDFIQVYNDAQKRFDSE</sequence>
<dbReference type="EMBL" id="JAUSUO010000009">
    <property type="protein sequence ID" value="MDQ0344420.1"/>
    <property type="molecule type" value="Genomic_DNA"/>
</dbReference>
<accession>A0ABU0D7P6</accession>
<keyword evidence="9" id="KW-1185">Reference proteome</keyword>
<keyword evidence="2 7" id="KW-0732">Signal</keyword>
<reference evidence="8 9" key="1">
    <citation type="submission" date="2023-07" db="EMBL/GenBank/DDBJ databases">
        <title>Genomic Encyclopedia of Type Strains, Phase IV (KMG-IV): sequencing the most valuable type-strain genomes for metagenomic binning, comparative biology and taxonomic classification.</title>
        <authorList>
            <person name="Goeker M."/>
        </authorList>
    </citation>
    <scope>NUCLEOTIDE SEQUENCE [LARGE SCALE GENOMIC DNA]</scope>
    <source>
        <strain evidence="8 9">DSM 27848</strain>
    </source>
</reference>
<feature type="compositionally biased region" description="Low complexity" evidence="6">
    <location>
        <begin position="35"/>
        <end position="51"/>
    </location>
</feature>
<dbReference type="PANTHER" id="PTHR43649:SF33">
    <property type="entry name" value="POLYGALACTURONAN_RHAMNOGALACTURONAN-BINDING PROTEIN YTCQ"/>
    <property type="match status" value="1"/>
</dbReference>
<dbReference type="Gene3D" id="3.40.190.10">
    <property type="entry name" value="Periplasmic binding protein-like II"/>
    <property type="match status" value="2"/>
</dbReference>
<feature type="chain" id="PRO_5045134389" evidence="7">
    <location>
        <begin position="21"/>
        <end position="540"/>
    </location>
</feature>
<feature type="signal peptide" evidence="7">
    <location>
        <begin position="1"/>
        <end position="20"/>
    </location>
</feature>
<keyword evidence="3" id="KW-0472">Membrane</keyword>
<organism evidence="8 9">
    <name type="scientific">Lederbergia wuyishanensis</name>
    <dbReference type="NCBI Taxonomy" id="1347903"/>
    <lineage>
        <taxon>Bacteria</taxon>
        <taxon>Bacillati</taxon>
        <taxon>Bacillota</taxon>
        <taxon>Bacilli</taxon>
        <taxon>Bacillales</taxon>
        <taxon>Bacillaceae</taxon>
        <taxon>Lederbergia</taxon>
    </lineage>
</organism>
<proteinExistence type="predicted"/>
<dbReference type="Pfam" id="PF01547">
    <property type="entry name" value="SBP_bac_1"/>
    <property type="match status" value="1"/>
</dbReference>
<evidence type="ECO:0000256" key="3">
    <source>
        <dbReference type="ARBA" id="ARBA00023136"/>
    </source>
</evidence>
<name>A0ABU0D7P6_9BACI</name>
<keyword evidence="5" id="KW-0449">Lipoprotein</keyword>
<comment type="caution">
    <text evidence="8">The sequence shown here is derived from an EMBL/GenBank/DDBJ whole genome shotgun (WGS) entry which is preliminary data.</text>
</comment>
<dbReference type="InterPro" id="IPR006059">
    <property type="entry name" value="SBP"/>
</dbReference>
<dbReference type="InterPro" id="IPR050490">
    <property type="entry name" value="Bact_solute-bd_prot1"/>
</dbReference>
<evidence type="ECO:0000256" key="7">
    <source>
        <dbReference type="SAM" id="SignalP"/>
    </source>
</evidence>
<dbReference type="PANTHER" id="PTHR43649">
    <property type="entry name" value="ARABINOSE-BINDING PROTEIN-RELATED"/>
    <property type="match status" value="1"/>
</dbReference>
<evidence type="ECO:0000256" key="2">
    <source>
        <dbReference type="ARBA" id="ARBA00022729"/>
    </source>
</evidence>
<dbReference type="SUPFAM" id="SSF53850">
    <property type="entry name" value="Periplasmic binding protein-like II"/>
    <property type="match status" value="1"/>
</dbReference>
<feature type="region of interest" description="Disordered" evidence="6">
    <location>
        <begin position="27"/>
        <end position="61"/>
    </location>
</feature>
<dbReference type="RefSeq" id="WP_244682682.1">
    <property type="nucleotide sequence ID" value="NZ_JALIRM010000012.1"/>
</dbReference>